<evidence type="ECO:0000313" key="2">
    <source>
        <dbReference type="Proteomes" id="UP000011859"/>
    </source>
</evidence>
<dbReference type="EMBL" id="CP003470">
    <property type="protein sequence ID" value="AGG89009.1"/>
    <property type="molecule type" value="Genomic_DNA"/>
</dbReference>
<dbReference type="KEGG" id="rhd:R2APBS1_1885"/>
<dbReference type="Pfam" id="PF11348">
    <property type="entry name" value="DUF3150"/>
    <property type="match status" value="1"/>
</dbReference>
<proteinExistence type="predicted"/>
<evidence type="ECO:0000313" key="1">
    <source>
        <dbReference type="EMBL" id="AGG89009.1"/>
    </source>
</evidence>
<dbReference type="RefSeq" id="WP_015447734.1">
    <property type="nucleotide sequence ID" value="NC_020541.1"/>
</dbReference>
<dbReference type="OrthoDB" id="8900573at2"/>
<evidence type="ECO:0008006" key="3">
    <source>
        <dbReference type="Google" id="ProtNLM"/>
    </source>
</evidence>
<dbReference type="AlphaFoldDB" id="M4NE60"/>
<dbReference type="STRING" id="666685.R2APBS1_1885"/>
<reference evidence="1 2" key="1">
    <citation type="submission" date="2012-04" db="EMBL/GenBank/DDBJ databases">
        <title>Complete genome of Rhodanobacter sp. 2APBS1.</title>
        <authorList>
            <consortium name="US DOE Joint Genome Institute"/>
            <person name="Huntemann M."/>
            <person name="Wei C.-L."/>
            <person name="Han J."/>
            <person name="Detter J.C."/>
            <person name="Han C."/>
            <person name="Tapia R."/>
            <person name="Munk A.C.C."/>
            <person name="Chen A."/>
            <person name="Krypides N."/>
            <person name="Mavromatis K."/>
            <person name="Markowitz V."/>
            <person name="Szeto E."/>
            <person name="Ivanova N."/>
            <person name="Mikhailova N."/>
            <person name="Ovchinnikova G."/>
            <person name="Pagani I."/>
            <person name="Pati A."/>
            <person name="Goodwin L."/>
            <person name="Peters L."/>
            <person name="Pitluck S."/>
            <person name="Woyke T."/>
            <person name="Prakash O."/>
            <person name="Elkins J."/>
            <person name="Brown S."/>
            <person name="Palumbo A."/>
            <person name="Hemme C."/>
            <person name="Zhou J."/>
            <person name="Watson D."/>
            <person name="Jardine P."/>
            <person name="Kostka J."/>
            <person name="Green S."/>
        </authorList>
    </citation>
    <scope>NUCLEOTIDE SEQUENCE [LARGE SCALE GENOMIC DNA]</scope>
    <source>
        <strain evidence="1 2">2APBS1</strain>
    </source>
</reference>
<dbReference type="Proteomes" id="UP000011859">
    <property type="component" value="Chromosome"/>
</dbReference>
<gene>
    <name evidence="1" type="ORF">R2APBS1_1885</name>
</gene>
<protein>
    <recommendedName>
        <fullName evidence="3">DUF3150 domain-containing protein</fullName>
    </recommendedName>
</protein>
<name>M4NE60_9GAMM</name>
<sequence precursor="true">MSNYNPATVLDAVVLVQLDVRASELSSKVERTRDLPSDQMPPAHLISAGVKHYADPKLKAPFNALKKRAERACAEVGFPLLKGWAVPKAAARKLDDVLKQLAISYVREADNLEAALPQKFKEWEQSNPGWENLLTRDRPTPANIRSRYRFRHMMYRMRPAADADDDPLNDGMGIARGSLLEAILDDVADNATDILKKTFEGKAQVSGRIMTSIGVLANKLRSFAMVDPLVVPVASMIGEVLGSIGSTCATLSVTHTSALRGLLELLTDPVKVRTHGSLQVQEGVITVDEAQTDLFHEPEPEAVVVAPPPPAQVSPLATATML</sequence>
<keyword evidence="2" id="KW-1185">Reference proteome</keyword>
<dbReference type="InterPro" id="IPR021496">
    <property type="entry name" value="DUF3150"/>
</dbReference>
<dbReference type="eggNOG" id="COG1737">
    <property type="taxonomic scope" value="Bacteria"/>
</dbReference>
<dbReference type="GeneID" id="72428619"/>
<dbReference type="HOGENOM" id="CLU_053103_0_0_6"/>
<accession>M4NE60</accession>
<organism evidence="1 2">
    <name type="scientific">Rhodanobacter denitrificans</name>
    <dbReference type="NCBI Taxonomy" id="666685"/>
    <lineage>
        <taxon>Bacteria</taxon>
        <taxon>Pseudomonadati</taxon>
        <taxon>Pseudomonadota</taxon>
        <taxon>Gammaproteobacteria</taxon>
        <taxon>Lysobacterales</taxon>
        <taxon>Rhodanobacteraceae</taxon>
        <taxon>Rhodanobacter</taxon>
    </lineage>
</organism>